<comment type="caution">
    <text evidence="2">The sequence shown here is derived from an EMBL/GenBank/DDBJ whole genome shotgun (WGS) entry which is preliminary data.</text>
</comment>
<feature type="transmembrane region" description="Helical" evidence="1">
    <location>
        <begin position="103"/>
        <end position="136"/>
    </location>
</feature>
<feature type="transmembrane region" description="Helical" evidence="1">
    <location>
        <begin position="61"/>
        <end position="83"/>
    </location>
</feature>
<keyword evidence="1" id="KW-1133">Transmembrane helix</keyword>
<keyword evidence="3" id="KW-1185">Reference proteome</keyword>
<organism evidence="2 3">
    <name type="scientific">Brachybacterium sacelli</name>
    <dbReference type="NCBI Taxonomy" id="173364"/>
    <lineage>
        <taxon>Bacteria</taxon>
        <taxon>Bacillati</taxon>
        <taxon>Actinomycetota</taxon>
        <taxon>Actinomycetes</taxon>
        <taxon>Micrococcales</taxon>
        <taxon>Dermabacteraceae</taxon>
        <taxon>Brachybacterium</taxon>
    </lineage>
</organism>
<evidence type="ECO:0000313" key="3">
    <source>
        <dbReference type="Proteomes" id="UP001519290"/>
    </source>
</evidence>
<reference evidence="2 3" key="1">
    <citation type="submission" date="2021-03" db="EMBL/GenBank/DDBJ databases">
        <title>Sequencing the genomes of 1000 actinobacteria strains.</title>
        <authorList>
            <person name="Klenk H.-P."/>
        </authorList>
    </citation>
    <scope>NUCLEOTIDE SEQUENCE [LARGE SCALE GENOMIC DNA]</scope>
    <source>
        <strain evidence="2 3">DSM 14566</strain>
    </source>
</reference>
<dbReference type="RefSeq" id="WP_209904926.1">
    <property type="nucleotide sequence ID" value="NZ_BAAAJW010000001.1"/>
</dbReference>
<sequence length="157" mass="16348">MTQKPLPVLGLIGLALLGVPRVVLHDLDLLHEGTGVNAAFVVVPLLAWIGIVLWCRPPRPFLTLLAVGAVHGVLLAVTHQLLWNLSFAGSPPQLGGNVADLAPAVQAVIIRSFAVVSSLVTGILLGALTGLAAWALSPRRRDPQPARRADAGPSTPP</sequence>
<proteinExistence type="predicted"/>
<dbReference type="Proteomes" id="UP001519290">
    <property type="component" value="Unassembled WGS sequence"/>
</dbReference>
<name>A0ABS4X6F1_9MICO</name>
<keyword evidence="1" id="KW-0472">Membrane</keyword>
<gene>
    <name evidence="2" type="ORF">JOF43_004025</name>
</gene>
<keyword evidence="1" id="KW-0812">Transmembrane</keyword>
<evidence type="ECO:0000256" key="1">
    <source>
        <dbReference type="SAM" id="Phobius"/>
    </source>
</evidence>
<evidence type="ECO:0000313" key="2">
    <source>
        <dbReference type="EMBL" id="MBP2384036.1"/>
    </source>
</evidence>
<protein>
    <submittedName>
        <fullName evidence="2">Uncharacterized protein</fullName>
    </submittedName>
</protein>
<feature type="transmembrane region" description="Helical" evidence="1">
    <location>
        <begin position="34"/>
        <end position="54"/>
    </location>
</feature>
<dbReference type="EMBL" id="JAGIOD010000002">
    <property type="protein sequence ID" value="MBP2384036.1"/>
    <property type="molecule type" value="Genomic_DNA"/>
</dbReference>
<accession>A0ABS4X6F1</accession>